<evidence type="ECO:0000313" key="2">
    <source>
        <dbReference type="EMBL" id="KAF3336768.1"/>
    </source>
</evidence>
<gene>
    <name evidence="2" type="ORF">FCM35_KLT19354</name>
</gene>
<protein>
    <submittedName>
        <fullName evidence="2">Uncharacterized protein</fullName>
    </submittedName>
</protein>
<dbReference type="Proteomes" id="UP000623129">
    <property type="component" value="Unassembled WGS sequence"/>
</dbReference>
<dbReference type="AlphaFoldDB" id="A0A833RBR9"/>
<evidence type="ECO:0000256" key="1">
    <source>
        <dbReference type="SAM" id="MobiDB-lite"/>
    </source>
</evidence>
<comment type="caution">
    <text evidence="2">The sequence shown here is derived from an EMBL/GenBank/DDBJ whole genome shotgun (WGS) entry which is preliminary data.</text>
</comment>
<proteinExistence type="predicted"/>
<keyword evidence="3" id="KW-1185">Reference proteome</keyword>
<evidence type="ECO:0000313" key="3">
    <source>
        <dbReference type="Proteomes" id="UP000623129"/>
    </source>
</evidence>
<organism evidence="2 3">
    <name type="scientific">Carex littledalei</name>
    <dbReference type="NCBI Taxonomy" id="544730"/>
    <lineage>
        <taxon>Eukaryota</taxon>
        <taxon>Viridiplantae</taxon>
        <taxon>Streptophyta</taxon>
        <taxon>Embryophyta</taxon>
        <taxon>Tracheophyta</taxon>
        <taxon>Spermatophyta</taxon>
        <taxon>Magnoliopsida</taxon>
        <taxon>Liliopsida</taxon>
        <taxon>Poales</taxon>
        <taxon>Cyperaceae</taxon>
        <taxon>Cyperoideae</taxon>
        <taxon>Cariceae</taxon>
        <taxon>Carex</taxon>
        <taxon>Carex subgen. Euthyceras</taxon>
    </lineage>
</organism>
<dbReference type="EMBL" id="SWLB01000007">
    <property type="protein sequence ID" value="KAF3336768.1"/>
    <property type="molecule type" value="Genomic_DNA"/>
</dbReference>
<reference evidence="2" key="1">
    <citation type="submission" date="2020-01" db="EMBL/GenBank/DDBJ databases">
        <title>Genome sequence of Kobresia littledalei, the first chromosome-level genome in the family Cyperaceae.</title>
        <authorList>
            <person name="Qu G."/>
        </authorList>
    </citation>
    <scope>NUCLEOTIDE SEQUENCE</scope>
    <source>
        <strain evidence="2">C.B.Clarke</strain>
        <tissue evidence="2">Leaf</tissue>
    </source>
</reference>
<feature type="compositionally biased region" description="Basic and acidic residues" evidence="1">
    <location>
        <begin position="78"/>
        <end position="92"/>
    </location>
</feature>
<feature type="region of interest" description="Disordered" evidence="1">
    <location>
        <begin position="78"/>
        <end position="105"/>
    </location>
</feature>
<accession>A0A833RBR9</accession>
<sequence>MDPPSRGKSVTTMDLSTGGAATLEIKPPFCLAEEVERLVADGGVRKKNFRFNRYRGEFEGATEVKRNEVRGCGPCAWERGERRDDRQSEEGRRRRSRKQNWTFRC</sequence>
<name>A0A833RBR9_9POAL</name>